<dbReference type="Gene3D" id="1.10.287.130">
    <property type="match status" value="1"/>
</dbReference>
<reference evidence="17 18" key="1">
    <citation type="journal article" date="2014" name="Int. J. Syst. Evol. Microbiol.">
        <title>Complete genome sequence of Corynebacterium casei LMG S-19264T (=DSM 44701T), isolated from a smear-ripened cheese.</title>
        <authorList>
            <consortium name="US DOE Joint Genome Institute (JGI-PGF)"/>
            <person name="Walter F."/>
            <person name="Albersmeier A."/>
            <person name="Kalinowski J."/>
            <person name="Ruckert C."/>
        </authorList>
    </citation>
    <scope>NUCLEOTIDE SEQUENCE [LARGE SCALE GENOMIC DNA]</scope>
    <source>
        <strain evidence="17 18">NBRC 112785</strain>
    </source>
</reference>
<dbReference type="RefSeq" id="WP_095497671.1">
    <property type="nucleotide sequence ID" value="NZ_BSPO01000001.1"/>
</dbReference>
<accession>A0AA37TM67</accession>
<keyword evidence="7 14" id="KW-0812">Transmembrane</keyword>
<dbReference type="InterPro" id="IPR003661">
    <property type="entry name" value="HisK_dim/P_dom"/>
</dbReference>
<dbReference type="InterPro" id="IPR050398">
    <property type="entry name" value="HssS/ArlS-like"/>
</dbReference>
<evidence type="ECO:0000256" key="12">
    <source>
        <dbReference type="ARBA" id="ARBA00023012"/>
    </source>
</evidence>
<evidence type="ECO:0000256" key="6">
    <source>
        <dbReference type="ARBA" id="ARBA00022679"/>
    </source>
</evidence>
<evidence type="ECO:0000256" key="8">
    <source>
        <dbReference type="ARBA" id="ARBA00022741"/>
    </source>
</evidence>
<dbReference type="Pfam" id="PF00512">
    <property type="entry name" value="HisKA"/>
    <property type="match status" value="1"/>
</dbReference>
<evidence type="ECO:0000256" key="9">
    <source>
        <dbReference type="ARBA" id="ARBA00022777"/>
    </source>
</evidence>
<keyword evidence="11 14" id="KW-1133">Transmembrane helix</keyword>
<evidence type="ECO:0000256" key="11">
    <source>
        <dbReference type="ARBA" id="ARBA00022989"/>
    </source>
</evidence>
<dbReference type="FunFam" id="3.30.565.10:FF:000011">
    <property type="entry name" value="Sensor histidine kinase CpxA"/>
    <property type="match status" value="1"/>
</dbReference>
<dbReference type="Pfam" id="PF02518">
    <property type="entry name" value="HATPase_c"/>
    <property type="match status" value="1"/>
</dbReference>
<dbReference type="SUPFAM" id="SSF47384">
    <property type="entry name" value="Homodimeric domain of signal transducing histidine kinase"/>
    <property type="match status" value="1"/>
</dbReference>
<evidence type="ECO:0000313" key="18">
    <source>
        <dbReference type="Proteomes" id="UP001157439"/>
    </source>
</evidence>
<evidence type="ECO:0000313" key="17">
    <source>
        <dbReference type="EMBL" id="GLS82103.1"/>
    </source>
</evidence>
<dbReference type="CDD" id="cd06225">
    <property type="entry name" value="HAMP"/>
    <property type="match status" value="1"/>
</dbReference>
<evidence type="ECO:0000259" key="15">
    <source>
        <dbReference type="PROSITE" id="PS50109"/>
    </source>
</evidence>
<feature type="transmembrane region" description="Helical" evidence="14">
    <location>
        <begin position="14"/>
        <end position="36"/>
    </location>
</feature>
<evidence type="ECO:0000256" key="13">
    <source>
        <dbReference type="ARBA" id="ARBA00023136"/>
    </source>
</evidence>
<keyword evidence="12" id="KW-0902">Two-component regulatory system</keyword>
<dbReference type="PROSITE" id="PS50109">
    <property type="entry name" value="HIS_KIN"/>
    <property type="match status" value="1"/>
</dbReference>
<keyword evidence="18" id="KW-1185">Reference proteome</keyword>
<keyword evidence="13 14" id="KW-0472">Membrane</keyword>
<dbReference type="Gene3D" id="3.30.565.10">
    <property type="entry name" value="Histidine kinase-like ATPase, C-terminal domain"/>
    <property type="match status" value="1"/>
</dbReference>
<keyword evidence="10" id="KW-0067">ATP-binding</keyword>
<comment type="subcellular location">
    <subcellularLocation>
        <location evidence="2">Cell membrane</location>
        <topology evidence="2">Multi-pass membrane protein</topology>
    </subcellularLocation>
</comment>
<dbReference type="SMART" id="SM00304">
    <property type="entry name" value="HAMP"/>
    <property type="match status" value="1"/>
</dbReference>
<dbReference type="Proteomes" id="UP001157439">
    <property type="component" value="Unassembled WGS sequence"/>
</dbReference>
<dbReference type="AlphaFoldDB" id="A0AA37TM67"/>
<dbReference type="Pfam" id="PF00672">
    <property type="entry name" value="HAMP"/>
    <property type="match status" value="1"/>
</dbReference>
<evidence type="ECO:0000256" key="10">
    <source>
        <dbReference type="ARBA" id="ARBA00022840"/>
    </source>
</evidence>
<dbReference type="GO" id="GO:0005886">
    <property type="term" value="C:plasma membrane"/>
    <property type="evidence" value="ECO:0007669"/>
    <property type="project" value="UniProtKB-SubCell"/>
</dbReference>
<organism evidence="17 18">
    <name type="scientific">Paraferrimonas haliotis</name>
    <dbReference type="NCBI Taxonomy" id="2013866"/>
    <lineage>
        <taxon>Bacteria</taxon>
        <taxon>Pseudomonadati</taxon>
        <taxon>Pseudomonadota</taxon>
        <taxon>Gammaproteobacteria</taxon>
        <taxon>Alteromonadales</taxon>
        <taxon>Ferrimonadaceae</taxon>
        <taxon>Paraferrimonas</taxon>
    </lineage>
</organism>
<evidence type="ECO:0000256" key="5">
    <source>
        <dbReference type="ARBA" id="ARBA00022553"/>
    </source>
</evidence>
<evidence type="ECO:0000259" key="16">
    <source>
        <dbReference type="PROSITE" id="PS50885"/>
    </source>
</evidence>
<feature type="domain" description="Histidine kinase" evidence="15">
    <location>
        <begin position="254"/>
        <end position="463"/>
    </location>
</feature>
<dbReference type="GO" id="GO:0000155">
    <property type="term" value="F:phosphorelay sensor kinase activity"/>
    <property type="evidence" value="ECO:0007669"/>
    <property type="project" value="InterPro"/>
</dbReference>
<dbReference type="SUPFAM" id="SSF158472">
    <property type="entry name" value="HAMP domain-like"/>
    <property type="match status" value="1"/>
</dbReference>
<dbReference type="CDD" id="cd00082">
    <property type="entry name" value="HisKA"/>
    <property type="match status" value="1"/>
</dbReference>
<dbReference type="SMART" id="SM00387">
    <property type="entry name" value="HATPase_c"/>
    <property type="match status" value="1"/>
</dbReference>
<proteinExistence type="predicted"/>
<dbReference type="EC" id="2.7.13.3" evidence="3"/>
<name>A0AA37TM67_9GAMM</name>
<comment type="catalytic activity">
    <reaction evidence="1">
        <text>ATP + protein L-histidine = ADP + protein N-phospho-L-histidine.</text>
        <dbReference type="EC" id="2.7.13.3"/>
    </reaction>
</comment>
<dbReference type="InterPro" id="IPR003660">
    <property type="entry name" value="HAMP_dom"/>
</dbReference>
<evidence type="ECO:0000256" key="4">
    <source>
        <dbReference type="ARBA" id="ARBA00022475"/>
    </source>
</evidence>
<dbReference type="PROSITE" id="PS50885">
    <property type="entry name" value="HAMP"/>
    <property type="match status" value="1"/>
</dbReference>
<keyword evidence="4" id="KW-1003">Cell membrane</keyword>
<dbReference type="SMART" id="SM00388">
    <property type="entry name" value="HisKA"/>
    <property type="match status" value="1"/>
</dbReference>
<keyword evidence="6" id="KW-0808">Transferase</keyword>
<dbReference type="GO" id="GO:0005524">
    <property type="term" value="F:ATP binding"/>
    <property type="evidence" value="ECO:0007669"/>
    <property type="project" value="UniProtKB-KW"/>
</dbReference>
<dbReference type="Gene3D" id="6.10.340.10">
    <property type="match status" value="1"/>
</dbReference>
<dbReference type="InterPro" id="IPR005467">
    <property type="entry name" value="His_kinase_dom"/>
</dbReference>
<evidence type="ECO:0000256" key="2">
    <source>
        <dbReference type="ARBA" id="ARBA00004651"/>
    </source>
</evidence>
<dbReference type="PRINTS" id="PR00344">
    <property type="entry name" value="BCTRLSENSOR"/>
</dbReference>
<protein>
    <recommendedName>
        <fullName evidence="3">histidine kinase</fullName>
        <ecNumber evidence="3">2.7.13.3</ecNumber>
    </recommendedName>
</protein>
<feature type="domain" description="HAMP" evidence="16">
    <location>
        <begin position="191"/>
        <end position="246"/>
    </location>
</feature>
<dbReference type="PANTHER" id="PTHR45528:SF1">
    <property type="entry name" value="SENSOR HISTIDINE KINASE CPXA"/>
    <property type="match status" value="1"/>
</dbReference>
<dbReference type="InterPro" id="IPR003594">
    <property type="entry name" value="HATPase_dom"/>
</dbReference>
<evidence type="ECO:0000256" key="1">
    <source>
        <dbReference type="ARBA" id="ARBA00000085"/>
    </source>
</evidence>
<comment type="caution">
    <text evidence="17">The sequence shown here is derived from an EMBL/GenBank/DDBJ whole genome shotgun (WGS) entry which is preliminary data.</text>
</comment>
<evidence type="ECO:0000256" key="7">
    <source>
        <dbReference type="ARBA" id="ARBA00022692"/>
    </source>
</evidence>
<dbReference type="InterPro" id="IPR036097">
    <property type="entry name" value="HisK_dim/P_sf"/>
</dbReference>
<dbReference type="InterPro" id="IPR004358">
    <property type="entry name" value="Sig_transdc_His_kin-like_C"/>
</dbReference>
<keyword evidence="9 17" id="KW-0418">Kinase</keyword>
<gene>
    <name evidence="17" type="primary">cpxA</name>
    <name evidence="17" type="ORF">GCM10007894_00800</name>
</gene>
<feature type="transmembrane region" description="Helical" evidence="14">
    <location>
        <begin position="172"/>
        <end position="193"/>
    </location>
</feature>
<keyword evidence="8" id="KW-0547">Nucleotide-binding</keyword>
<dbReference type="SUPFAM" id="SSF55874">
    <property type="entry name" value="ATPase domain of HSP90 chaperone/DNA topoisomerase II/histidine kinase"/>
    <property type="match status" value="1"/>
</dbReference>
<sequence>MAGLTLTRLVPNNLFAKLILCFWLISGLTIGSVLLVQQLVEPNPLQSISPMEQQVLDRVAQRIQSLPAGRIGERRFNREFDNHQRRPGEPRLILLNQQGESVTGQKVPRTVRHYLLIREDQELKQAFSYQFRHERVFGPQLIELGDRQLQLYGRVKVTAQKPWLHRLLEQKWLMLALALVLSGVIYGALAWHLSRGIRSLQRSAKCIANGDLSQRTARDVSERGDEIGQLAQAFDQMGEAVQSMLDNQRRLMSDISHELRTPLTRLQLALAIANKKGQDSKELNRMGYEAQQIEAMIQELLELSRANVSATESRQTLDINQVLAPIFSDAQFEASQHDIQLATQLIDVPSMLLEPKLIGRAVENVLRNAIRYAKSKVSVQQRIEQNTLIISIKDDGPGIDDDQLSQIFRPFYRPNEARDRDSGGAGLGLAISAAAITGHGGSIDASNREQGGLLVCIRLPIKGQ</sequence>
<dbReference type="EMBL" id="BSPO01000001">
    <property type="protein sequence ID" value="GLS82103.1"/>
    <property type="molecule type" value="Genomic_DNA"/>
</dbReference>
<evidence type="ECO:0000256" key="3">
    <source>
        <dbReference type="ARBA" id="ARBA00012438"/>
    </source>
</evidence>
<evidence type="ECO:0000256" key="14">
    <source>
        <dbReference type="SAM" id="Phobius"/>
    </source>
</evidence>
<dbReference type="PANTHER" id="PTHR45528">
    <property type="entry name" value="SENSOR HISTIDINE KINASE CPXA"/>
    <property type="match status" value="1"/>
</dbReference>
<keyword evidence="5" id="KW-0597">Phosphoprotein</keyword>
<dbReference type="InterPro" id="IPR036890">
    <property type="entry name" value="HATPase_C_sf"/>
</dbReference>